<dbReference type="SUPFAM" id="SSF74942">
    <property type="entry name" value="YhbC-like, C-terminal domain"/>
    <property type="match status" value="1"/>
</dbReference>
<dbReference type="CDD" id="cd01734">
    <property type="entry name" value="YlxS_C"/>
    <property type="match status" value="1"/>
</dbReference>
<dbReference type="GO" id="GO:0006412">
    <property type="term" value="P:translation"/>
    <property type="evidence" value="ECO:0007669"/>
    <property type="project" value="TreeGrafter"/>
</dbReference>
<evidence type="ECO:0000313" key="6">
    <source>
        <dbReference type="EMBL" id="SDW32194.1"/>
    </source>
</evidence>
<dbReference type="Gene3D" id="2.30.30.180">
    <property type="entry name" value="Ribosome maturation factor RimP, C-terminal domain"/>
    <property type="match status" value="1"/>
</dbReference>
<evidence type="ECO:0000256" key="1">
    <source>
        <dbReference type="ARBA" id="ARBA00022490"/>
    </source>
</evidence>
<dbReference type="PANTHER" id="PTHR33867">
    <property type="entry name" value="RIBOSOME MATURATION FACTOR RIMP"/>
    <property type="match status" value="1"/>
</dbReference>
<dbReference type="Proteomes" id="UP000198534">
    <property type="component" value="Unassembled WGS sequence"/>
</dbReference>
<evidence type="ECO:0000259" key="5">
    <source>
        <dbReference type="Pfam" id="PF17384"/>
    </source>
</evidence>
<dbReference type="Pfam" id="PF02576">
    <property type="entry name" value="RimP_N"/>
    <property type="match status" value="1"/>
</dbReference>
<dbReference type="InterPro" id="IPR028998">
    <property type="entry name" value="RimP_C"/>
</dbReference>
<keyword evidence="2 3" id="KW-0690">Ribosome biogenesis</keyword>
<accession>A0A1H2SM86</accession>
<dbReference type="FunFam" id="3.30.300.70:FF:000001">
    <property type="entry name" value="Ribosome maturation factor RimP"/>
    <property type="match status" value="1"/>
</dbReference>
<dbReference type="InterPro" id="IPR035956">
    <property type="entry name" value="RimP_N_sf"/>
</dbReference>
<comment type="similarity">
    <text evidence="3">Belongs to the RimP family.</text>
</comment>
<dbReference type="InterPro" id="IPR028989">
    <property type="entry name" value="RimP_N"/>
</dbReference>
<dbReference type="EMBL" id="FNNQ01000002">
    <property type="protein sequence ID" value="SDW32194.1"/>
    <property type="molecule type" value="Genomic_DNA"/>
</dbReference>
<dbReference type="OrthoDB" id="9805006at2"/>
<dbReference type="AlphaFoldDB" id="A0A1H2SM86"/>
<proteinExistence type="inferred from homology"/>
<dbReference type="SUPFAM" id="SSF75420">
    <property type="entry name" value="YhbC-like, N-terminal domain"/>
    <property type="match status" value="1"/>
</dbReference>
<dbReference type="GO" id="GO:0005829">
    <property type="term" value="C:cytosol"/>
    <property type="evidence" value="ECO:0007669"/>
    <property type="project" value="TreeGrafter"/>
</dbReference>
<protein>
    <recommendedName>
        <fullName evidence="3">Ribosome maturation factor RimP</fullName>
    </recommendedName>
</protein>
<evidence type="ECO:0000256" key="3">
    <source>
        <dbReference type="HAMAP-Rule" id="MF_01077"/>
    </source>
</evidence>
<reference evidence="6 7" key="1">
    <citation type="submission" date="2016-10" db="EMBL/GenBank/DDBJ databases">
        <authorList>
            <person name="de Groot N.N."/>
        </authorList>
    </citation>
    <scope>NUCLEOTIDE SEQUENCE [LARGE SCALE GENOMIC DNA]</scope>
    <source>
        <strain evidence="6 7">DSM 45610</strain>
    </source>
</reference>
<keyword evidence="1 3" id="KW-0963">Cytoplasm</keyword>
<dbReference type="HAMAP" id="MF_01077">
    <property type="entry name" value="RimP"/>
    <property type="match status" value="1"/>
</dbReference>
<organism evidence="6 7">
    <name type="scientific">Marininema mesophilum</name>
    <dbReference type="NCBI Taxonomy" id="1048340"/>
    <lineage>
        <taxon>Bacteria</taxon>
        <taxon>Bacillati</taxon>
        <taxon>Bacillota</taxon>
        <taxon>Bacilli</taxon>
        <taxon>Bacillales</taxon>
        <taxon>Thermoactinomycetaceae</taxon>
        <taxon>Marininema</taxon>
    </lineage>
</organism>
<evidence type="ECO:0000313" key="7">
    <source>
        <dbReference type="Proteomes" id="UP000198534"/>
    </source>
</evidence>
<gene>
    <name evidence="3" type="primary">rimP</name>
    <name evidence="6" type="ORF">SAMN05444487_102244</name>
</gene>
<comment type="function">
    <text evidence="3">Required for maturation of 30S ribosomal subunits.</text>
</comment>
<dbReference type="PANTHER" id="PTHR33867:SF1">
    <property type="entry name" value="RIBOSOME MATURATION FACTOR RIMP"/>
    <property type="match status" value="1"/>
</dbReference>
<name>A0A1H2SM86_9BACL</name>
<dbReference type="Gene3D" id="3.30.300.70">
    <property type="entry name" value="RimP-like superfamily, N-terminal"/>
    <property type="match status" value="1"/>
</dbReference>
<dbReference type="InterPro" id="IPR003728">
    <property type="entry name" value="Ribosome_maturation_RimP"/>
</dbReference>
<evidence type="ECO:0000259" key="4">
    <source>
        <dbReference type="Pfam" id="PF02576"/>
    </source>
</evidence>
<dbReference type="InterPro" id="IPR036847">
    <property type="entry name" value="RimP_C_sf"/>
</dbReference>
<keyword evidence="7" id="KW-1185">Reference proteome</keyword>
<dbReference type="RefSeq" id="WP_091736116.1">
    <property type="nucleotide sequence ID" value="NZ_FNNQ01000002.1"/>
</dbReference>
<feature type="domain" description="Ribosome maturation factor RimP N-terminal" evidence="4">
    <location>
        <begin position="14"/>
        <end position="85"/>
    </location>
</feature>
<sequence>MGRKVVETVEALAVPILAEEGLELYDTEFTKEGKNWFLRVYIDRPQGKVDLDDCSRISERLSAELDDGNLIAGGYFLEVSSPGVERPLKKEDHFNQAIGSRVLITTYEAMDGRKTFEGELLEYSGGPNGKAILDMDGDQVEVPINKIAKAKRVLVV</sequence>
<comment type="subcellular location">
    <subcellularLocation>
        <location evidence="3">Cytoplasm</location>
    </subcellularLocation>
</comment>
<feature type="domain" description="Ribosome maturation factor RimP C-terminal" evidence="5">
    <location>
        <begin position="88"/>
        <end position="151"/>
    </location>
</feature>
<dbReference type="GO" id="GO:0000028">
    <property type="term" value="P:ribosomal small subunit assembly"/>
    <property type="evidence" value="ECO:0007669"/>
    <property type="project" value="TreeGrafter"/>
</dbReference>
<dbReference type="STRING" id="1048340.SAMN05444487_102244"/>
<evidence type="ECO:0000256" key="2">
    <source>
        <dbReference type="ARBA" id="ARBA00022517"/>
    </source>
</evidence>
<dbReference type="Pfam" id="PF17384">
    <property type="entry name" value="DUF150_C"/>
    <property type="match status" value="1"/>
</dbReference>